<dbReference type="EMBL" id="CP087164">
    <property type="protein sequence ID" value="UGS34426.1"/>
    <property type="molecule type" value="Genomic_DNA"/>
</dbReference>
<evidence type="ECO:0000313" key="3">
    <source>
        <dbReference type="Proteomes" id="UP001162834"/>
    </source>
</evidence>
<feature type="region of interest" description="Disordered" evidence="1">
    <location>
        <begin position="1"/>
        <end position="35"/>
    </location>
</feature>
<sequence>MKAHGHTGQTDDGVAMREGGLAGRAVIRPHGRAGA</sequence>
<reference evidence="2" key="1">
    <citation type="journal article" date="2022" name="Int. J. Syst. Evol. Microbiol.">
        <title>Pseudomonas aegrilactucae sp. nov. and Pseudomonas morbosilactucae sp. nov., pathogens causing bacterial rot of lettuce in Japan.</title>
        <authorList>
            <person name="Sawada H."/>
            <person name="Fujikawa T."/>
            <person name="Satou M."/>
        </authorList>
    </citation>
    <scope>NUCLEOTIDE SEQUENCE</scope>
    <source>
        <strain evidence="2">0166_1</strain>
    </source>
</reference>
<dbReference type="Proteomes" id="UP001162834">
    <property type="component" value="Chromosome"/>
</dbReference>
<name>A0A9E7BYF0_9ACTN</name>
<evidence type="ECO:0000256" key="1">
    <source>
        <dbReference type="SAM" id="MobiDB-lite"/>
    </source>
</evidence>
<dbReference type="AlphaFoldDB" id="A0A9E7BYF0"/>
<evidence type="ECO:0000313" key="2">
    <source>
        <dbReference type="EMBL" id="UGS34426.1"/>
    </source>
</evidence>
<organism evidence="2 3">
    <name type="scientific">Capillimicrobium parvum</name>
    <dbReference type="NCBI Taxonomy" id="2884022"/>
    <lineage>
        <taxon>Bacteria</taxon>
        <taxon>Bacillati</taxon>
        <taxon>Actinomycetota</taxon>
        <taxon>Thermoleophilia</taxon>
        <taxon>Solirubrobacterales</taxon>
        <taxon>Capillimicrobiaceae</taxon>
        <taxon>Capillimicrobium</taxon>
    </lineage>
</organism>
<proteinExistence type="predicted"/>
<accession>A0A9E7BYF0</accession>
<gene>
    <name evidence="2" type="ORF">DSM104329_00804</name>
</gene>
<dbReference type="KEGG" id="sbae:DSM104329_00804"/>
<keyword evidence="3" id="KW-1185">Reference proteome</keyword>
<protein>
    <submittedName>
        <fullName evidence="2">Uncharacterized protein</fullName>
    </submittedName>
</protein>